<protein>
    <submittedName>
        <fullName evidence="3">X-Pro dipeptidase</fullName>
    </submittedName>
</protein>
<dbReference type="AlphaFoldDB" id="A0A377JPC3"/>
<comment type="similarity">
    <text evidence="1">Belongs to the IMPACT family.</text>
</comment>
<evidence type="ECO:0000256" key="1">
    <source>
        <dbReference type="ARBA" id="ARBA00007665"/>
    </source>
</evidence>
<dbReference type="EMBL" id="UGHZ01000001">
    <property type="protein sequence ID" value="STP09537.1"/>
    <property type="molecule type" value="Genomic_DNA"/>
</dbReference>
<dbReference type="SUPFAM" id="SSF54211">
    <property type="entry name" value="Ribosomal protein S5 domain 2-like"/>
    <property type="match status" value="1"/>
</dbReference>
<dbReference type="InterPro" id="IPR020568">
    <property type="entry name" value="Ribosomal_Su5_D2-typ_SF"/>
</dbReference>
<dbReference type="InterPro" id="IPR036956">
    <property type="entry name" value="Impact_N_sf"/>
</dbReference>
<sequence>MKTLHSHIQGSFESKGSKFLAFLLPYSEFESTLALLKQEHLKAVHFVSATRHLNEFNQILESFDDDGEPKGSSGMPSLKVLRGEELINVGVIVVRYFGGTLLGVGGLVRAYTNAVKDAIEVAKSQGLLENFILCESVCFEIAYPLLSQCEYMAKKLGVELRKETFLENGIKVRVQGERDRIESVRATFDRCKFDK</sequence>
<dbReference type="GO" id="GO:0005737">
    <property type="term" value="C:cytoplasm"/>
    <property type="evidence" value="ECO:0007669"/>
    <property type="project" value="TreeGrafter"/>
</dbReference>
<dbReference type="Proteomes" id="UP000255335">
    <property type="component" value="Unassembled WGS sequence"/>
</dbReference>
<dbReference type="PANTHER" id="PTHR16301">
    <property type="entry name" value="IMPACT-RELATED"/>
    <property type="match status" value="1"/>
</dbReference>
<proteinExistence type="inferred from homology"/>
<dbReference type="PANTHER" id="PTHR16301:SF20">
    <property type="entry name" value="IMPACT FAMILY MEMBER YIGZ"/>
    <property type="match status" value="1"/>
</dbReference>
<dbReference type="RefSeq" id="WP_115026221.1">
    <property type="nucleotide sequence ID" value="NZ_AP025204.1"/>
</dbReference>
<evidence type="ECO:0000313" key="3">
    <source>
        <dbReference type="EMBL" id="STP09537.1"/>
    </source>
</evidence>
<name>A0A377JPC3_9HELI</name>
<dbReference type="InterPro" id="IPR001498">
    <property type="entry name" value="Impact_N"/>
</dbReference>
<evidence type="ECO:0000259" key="2">
    <source>
        <dbReference type="Pfam" id="PF01205"/>
    </source>
</evidence>
<organism evidence="3 4">
    <name type="scientific">Helicobacter cinaedi</name>
    <dbReference type="NCBI Taxonomy" id="213"/>
    <lineage>
        <taxon>Bacteria</taxon>
        <taxon>Pseudomonadati</taxon>
        <taxon>Campylobacterota</taxon>
        <taxon>Epsilonproteobacteria</taxon>
        <taxon>Campylobacterales</taxon>
        <taxon>Helicobacteraceae</taxon>
        <taxon>Helicobacter</taxon>
    </lineage>
</organism>
<dbReference type="InterPro" id="IPR023582">
    <property type="entry name" value="Impact"/>
</dbReference>
<dbReference type="GO" id="GO:0006446">
    <property type="term" value="P:regulation of translational initiation"/>
    <property type="evidence" value="ECO:0007669"/>
    <property type="project" value="TreeGrafter"/>
</dbReference>
<feature type="domain" description="Impact N-terminal" evidence="2">
    <location>
        <begin position="15"/>
        <end position="119"/>
    </location>
</feature>
<accession>A0A377JPC3</accession>
<dbReference type="Pfam" id="PF01205">
    <property type="entry name" value="Impact_N"/>
    <property type="match status" value="1"/>
</dbReference>
<dbReference type="Gene3D" id="3.30.230.30">
    <property type="entry name" value="Impact, N-terminal domain"/>
    <property type="match status" value="1"/>
</dbReference>
<evidence type="ECO:0000313" key="4">
    <source>
        <dbReference type="Proteomes" id="UP000255335"/>
    </source>
</evidence>
<gene>
    <name evidence="3" type="primary">yigZ</name>
    <name evidence="3" type="ORF">NCTC12221_00982</name>
</gene>
<reference evidence="3 4" key="1">
    <citation type="submission" date="2018-06" db="EMBL/GenBank/DDBJ databases">
        <authorList>
            <consortium name="Pathogen Informatics"/>
            <person name="Doyle S."/>
        </authorList>
    </citation>
    <scope>NUCLEOTIDE SEQUENCE [LARGE SCALE GENOMIC DNA]</scope>
    <source>
        <strain evidence="3 4">NCTC12221</strain>
    </source>
</reference>